<reference evidence="2" key="1">
    <citation type="submission" date="2017-02" db="UniProtKB">
        <authorList>
            <consortium name="WormBaseParasite"/>
        </authorList>
    </citation>
    <scope>IDENTIFICATION</scope>
</reference>
<accession>A0A0N5ANU9</accession>
<name>A0A0N5ANU9_9BILA</name>
<proteinExistence type="predicted"/>
<evidence type="ECO:0000313" key="1">
    <source>
        <dbReference type="Proteomes" id="UP000046393"/>
    </source>
</evidence>
<dbReference type="WBParaSite" id="SMUV_0000630101-mRNA-1">
    <property type="protein sequence ID" value="SMUV_0000630101-mRNA-1"/>
    <property type="gene ID" value="SMUV_0000630101"/>
</dbReference>
<dbReference type="Proteomes" id="UP000046393">
    <property type="component" value="Unplaced"/>
</dbReference>
<keyword evidence="1" id="KW-1185">Reference proteome</keyword>
<protein>
    <submittedName>
        <fullName evidence="2">TIL domain-containing protein</fullName>
    </submittedName>
</protein>
<evidence type="ECO:0000313" key="2">
    <source>
        <dbReference type="WBParaSite" id="SMUV_0000630101-mRNA-1"/>
    </source>
</evidence>
<sequence length="84" mass="9456">LRHNRHRFFSECANRFCPIGTFCDLHEAPCLKKPCKPMTVCLPESLNGCKAFKCSRGQKCVETRTSCISRSCKKIPKCVPQGGH</sequence>
<organism evidence="1 2">
    <name type="scientific">Syphacia muris</name>
    <dbReference type="NCBI Taxonomy" id="451379"/>
    <lineage>
        <taxon>Eukaryota</taxon>
        <taxon>Metazoa</taxon>
        <taxon>Ecdysozoa</taxon>
        <taxon>Nematoda</taxon>
        <taxon>Chromadorea</taxon>
        <taxon>Rhabditida</taxon>
        <taxon>Spirurina</taxon>
        <taxon>Oxyuridomorpha</taxon>
        <taxon>Oxyuroidea</taxon>
        <taxon>Oxyuridae</taxon>
        <taxon>Syphacia</taxon>
    </lineage>
</organism>
<dbReference type="AlphaFoldDB" id="A0A0N5ANU9"/>